<accession>A0A1H7WHU0</accession>
<feature type="chain" id="PRO_5002964830" evidence="16">
    <location>
        <begin position="23"/>
        <end position="265"/>
    </location>
</feature>
<gene>
    <name evidence="21" type="ORF">DW011_11570</name>
    <name evidence="20" type="ORF">GAN59_05775</name>
    <name evidence="19" type="ORF">GAN93_03125</name>
</gene>
<keyword evidence="12" id="KW-0564">Palmitate</keyword>
<feature type="domain" description="Polysaccharide export protein N-terminal" evidence="17">
    <location>
        <begin position="42"/>
        <end position="146"/>
    </location>
</feature>
<sequence>MRKKMIFISCMAVLLLSSCASRKGIAYLQDMELGQRYLYDARYEATVHRNDRLSITVNCKRPELAIPFNAHGNSIHVGADGNVSTSSGEVSAESAKGYRVDVEGNIDFPILGKLHVEGLKVSEVTDLIKNRIIQGNYIKDPQVSLEFLNFKYTVLGAVGRTGTFTVKDDRITLLEAIANAGDLSSKAKINSVAVIREIDGEREIFVHDLRSKELFTSPCYYLQQNDIVYVEPRYRKKDSEDRGFQVGSIFLSLASVIVSLIWALK</sequence>
<feature type="signal peptide" evidence="16">
    <location>
        <begin position="1"/>
        <end position="22"/>
    </location>
</feature>
<keyword evidence="13" id="KW-0998">Cell outer membrane</keyword>
<evidence type="ECO:0000313" key="23">
    <source>
        <dbReference type="Proteomes" id="UP000460317"/>
    </source>
</evidence>
<dbReference type="GO" id="GO:0006811">
    <property type="term" value="P:monoatomic ion transport"/>
    <property type="evidence" value="ECO:0007669"/>
    <property type="project" value="UniProtKB-KW"/>
</dbReference>
<accession>C6IMQ5</accession>
<comment type="caution">
    <text evidence="19">The sequence shown here is derived from an EMBL/GenBank/DDBJ whole genome shotgun (WGS) entry which is preliminary data.</text>
</comment>
<evidence type="ECO:0000256" key="10">
    <source>
        <dbReference type="ARBA" id="ARBA00023114"/>
    </source>
</evidence>
<dbReference type="InterPro" id="IPR049712">
    <property type="entry name" value="Poly_export"/>
</dbReference>
<evidence type="ECO:0000256" key="12">
    <source>
        <dbReference type="ARBA" id="ARBA00023139"/>
    </source>
</evidence>
<dbReference type="EMBL" id="QROV01000011">
    <property type="protein sequence ID" value="RHL59220.1"/>
    <property type="molecule type" value="Genomic_DNA"/>
</dbReference>
<dbReference type="Proteomes" id="UP000488521">
    <property type="component" value="Unassembled WGS sequence"/>
</dbReference>
<evidence type="ECO:0000256" key="14">
    <source>
        <dbReference type="ARBA" id="ARBA00023288"/>
    </source>
</evidence>
<dbReference type="InterPro" id="IPR003715">
    <property type="entry name" value="Poly_export_N"/>
</dbReference>
<evidence type="ECO:0000313" key="19">
    <source>
        <dbReference type="EMBL" id="KAB4455980.1"/>
    </source>
</evidence>
<keyword evidence="7 16" id="KW-0732">Signal</keyword>
<dbReference type="GO" id="GO:0046930">
    <property type="term" value="C:pore complex"/>
    <property type="evidence" value="ECO:0007669"/>
    <property type="project" value="UniProtKB-KW"/>
</dbReference>
<dbReference type="InterPro" id="IPR054765">
    <property type="entry name" value="SLBB_dom"/>
</dbReference>
<dbReference type="AlphaFoldDB" id="C6IMQ5"/>
<dbReference type="EMBL" id="WCSB01000001">
    <property type="protein sequence ID" value="KAB4455980.1"/>
    <property type="molecule type" value="Genomic_DNA"/>
</dbReference>
<evidence type="ECO:0000313" key="22">
    <source>
        <dbReference type="Proteomes" id="UP000283616"/>
    </source>
</evidence>
<feature type="transmembrane region" description="Helical" evidence="15">
    <location>
        <begin position="243"/>
        <end position="264"/>
    </location>
</feature>
<keyword evidence="4" id="KW-1134">Transmembrane beta strand</keyword>
<evidence type="ECO:0000256" key="4">
    <source>
        <dbReference type="ARBA" id="ARBA00022452"/>
    </source>
</evidence>
<organism evidence="19 23">
    <name type="scientific">Bacteroides thetaiotaomicron</name>
    <dbReference type="NCBI Taxonomy" id="818"/>
    <lineage>
        <taxon>Bacteria</taxon>
        <taxon>Pseudomonadati</taxon>
        <taxon>Bacteroidota</taxon>
        <taxon>Bacteroidia</taxon>
        <taxon>Bacteroidales</taxon>
        <taxon>Bacteroidaceae</taxon>
        <taxon>Bacteroides</taxon>
    </lineage>
</organism>
<evidence type="ECO:0000256" key="15">
    <source>
        <dbReference type="SAM" id="Phobius"/>
    </source>
</evidence>
<evidence type="ECO:0000256" key="6">
    <source>
        <dbReference type="ARBA" id="ARBA00022692"/>
    </source>
</evidence>
<dbReference type="PANTHER" id="PTHR33619">
    <property type="entry name" value="POLYSACCHARIDE EXPORT PROTEIN GFCE-RELATED"/>
    <property type="match status" value="1"/>
</dbReference>
<protein>
    <submittedName>
        <fullName evidence="19">Polysaccharide export protein</fullName>
    </submittedName>
</protein>
<dbReference type="Proteomes" id="UP000283616">
    <property type="component" value="Unassembled WGS sequence"/>
</dbReference>
<evidence type="ECO:0000256" key="9">
    <source>
        <dbReference type="ARBA" id="ARBA00023065"/>
    </source>
</evidence>
<dbReference type="GO" id="GO:0015288">
    <property type="term" value="F:porin activity"/>
    <property type="evidence" value="ECO:0007669"/>
    <property type="project" value="UniProtKB-KW"/>
</dbReference>
<dbReference type="Gene3D" id="3.10.560.10">
    <property type="entry name" value="Outer membrane lipoprotein wza domain like"/>
    <property type="match status" value="1"/>
</dbReference>
<evidence type="ECO:0000256" key="11">
    <source>
        <dbReference type="ARBA" id="ARBA00023136"/>
    </source>
</evidence>
<dbReference type="EMBL" id="WCRS01000003">
    <property type="protein sequence ID" value="KAB4476691.1"/>
    <property type="molecule type" value="Genomic_DNA"/>
</dbReference>
<dbReference type="PROSITE" id="PS51257">
    <property type="entry name" value="PROKAR_LIPOPROTEIN"/>
    <property type="match status" value="1"/>
</dbReference>
<keyword evidence="11 15" id="KW-0472">Membrane</keyword>
<evidence type="ECO:0000256" key="13">
    <source>
        <dbReference type="ARBA" id="ARBA00023237"/>
    </source>
</evidence>
<keyword evidence="3" id="KW-0813">Transport</keyword>
<comment type="similarity">
    <text evidence="2">Belongs to the BexD/CtrA/VexA family.</text>
</comment>
<dbReference type="Pfam" id="PF02563">
    <property type="entry name" value="Poly_export"/>
    <property type="match status" value="1"/>
</dbReference>
<dbReference type="GO" id="GO:0015159">
    <property type="term" value="F:polysaccharide transmembrane transporter activity"/>
    <property type="evidence" value="ECO:0007669"/>
    <property type="project" value="InterPro"/>
</dbReference>
<evidence type="ECO:0000256" key="3">
    <source>
        <dbReference type="ARBA" id="ARBA00022448"/>
    </source>
</evidence>
<evidence type="ECO:0000256" key="2">
    <source>
        <dbReference type="ARBA" id="ARBA00009450"/>
    </source>
</evidence>
<keyword evidence="6 15" id="KW-0812">Transmembrane</keyword>
<evidence type="ECO:0000256" key="7">
    <source>
        <dbReference type="ARBA" id="ARBA00022729"/>
    </source>
</evidence>
<evidence type="ECO:0000313" key="24">
    <source>
        <dbReference type="Proteomes" id="UP000488521"/>
    </source>
</evidence>
<comment type="subcellular location">
    <subcellularLocation>
        <location evidence="1">Cell outer membrane</location>
        <topology evidence="1">Multi-pass membrane protein</topology>
    </subcellularLocation>
</comment>
<dbReference type="GO" id="GO:0009279">
    <property type="term" value="C:cell outer membrane"/>
    <property type="evidence" value="ECO:0007669"/>
    <property type="project" value="UniProtKB-SubCell"/>
</dbReference>
<name>C6IMQ5_BACT4</name>
<evidence type="ECO:0000256" key="16">
    <source>
        <dbReference type="SAM" id="SignalP"/>
    </source>
</evidence>
<keyword evidence="9" id="KW-0406">Ion transport</keyword>
<evidence type="ECO:0000256" key="1">
    <source>
        <dbReference type="ARBA" id="ARBA00004571"/>
    </source>
</evidence>
<reference evidence="23 24" key="2">
    <citation type="journal article" date="2019" name="Nat. Med.">
        <title>A library of human gut bacterial isolates paired with longitudinal multiomics data enables mechanistic microbiome research.</title>
        <authorList>
            <person name="Poyet M."/>
            <person name="Groussin M."/>
            <person name="Gibbons S.M."/>
            <person name="Avila-Pacheco J."/>
            <person name="Jiang X."/>
            <person name="Kearney S.M."/>
            <person name="Perrotta A.R."/>
            <person name="Berdy B."/>
            <person name="Zhao S."/>
            <person name="Lieberman T.D."/>
            <person name="Swanson P.K."/>
            <person name="Smith M."/>
            <person name="Roesemann S."/>
            <person name="Alexander J.E."/>
            <person name="Rich S.A."/>
            <person name="Livny J."/>
            <person name="Vlamakis H."/>
            <person name="Clish C."/>
            <person name="Bullock K."/>
            <person name="Deik A."/>
            <person name="Scott J."/>
            <person name="Pierce K.A."/>
            <person name="Xavier R.J."/>
            <person name="Alm E.J."/>
        </authorList>
    </citation>
    <scope>NUCLEOTIDE SEQUENCE [LARGE SCALE GENOMIC DNA]</scope>
    <source>
        <strain evidence="20 24">BIOML-A156</strain>
        <strain evidence="19 23">BIOML-A165</strain>
    </source>
</reference>
<evidence type="ECO:0000256" key="8">
    <source>
        <dbReference type="ARBA" id="ARBA00023047"/>
    </source>
</evidence>
<dbReference type="RefSeq" id="WP_008766400.1">
    <property type="nucleotide sequence ID" value="NZ_BAABXH010000001.1"/>
</dbReference>
<dbReference type="PANTHER" id="PTHR33619:SF3">
    <property type="entry name" value="POLYSACCHARIDE EXPORT PROTEIN GFCE-RELATED"/>
    <property type="match status" value="1"/>
</dbReference>
<keyword evidence="8" id="KW-0625">Polysaccharide transport</keyword>
<dbReference type="HOGENOM" id="CLU_038343_1_0_10"/>
<keyword evidence="14" id="KW-0449">Lipoprotein</keyword>
<keyword evidence="15" id="KW-1133">Transmembrane helix</keyword>
<proteinExistence type="inferred from homology"/>
<keyword evidence="5" id="KW-0762">Sugar transport</keyword>
<dbReference type="Pfam" id="PF22461">
    <property type="entry name" value="SLBB_2"/>
    <property type="match status" value="1"/>
</dbReference>
<evidence type="ECO:0000259" key="17">
    <source>
        <dbReference type="Pfam" id="PF02563"/>
    </source>
</evidence>
<dbReference type="Proteomes" id="UP000460317">
    <property type="component" value="Unassembled WGS sequence"/>
</dbReference>
<evidence type="ECO:0000313" key="20">
    <source>
        <dbReference type="EMBL" id="KAB4476691.1"/>
    </source>
</evidence>
<keyword evidence="10" id="KW-0626">Porin</keyword>
<evidence type="ECO:0000256" key="5">
    <source>
        <dbReference type="ARBA" id="ARBA00022597"/>
    </source>
</evidence>
<feature type="domain" description="SLBB" evidence="18">
    <location>
        <begin position="151"/>
        <end position="230"/>
    </location>
</feature>
<evidence type="ECO:0000259" key="18">
    <source>
        <dbReference type="Pfam" id="PF22461"/>
    </source>
</evidence>
<evidence type="ECO:0000313" key="21">
    <source>
        <dbReference type="EMBL" id="RHL59220.1"/>
    </source>
</evidence>
<reference evidence="21 22" key="1">
    <citation type="submission" date="2018-08" db="EMBL/GenBank/DDBJ databases">
        <title>A genome reference for cultivated species of the human gut microbiota.</title>
        <authorList>
            <person name="Zou Y."/>
            <person name="Xue W."/>
            <person name="Luo G."/>
        </authorList>
    </citation>
    <scope>NUCLEOTIDE SEQUENCE [LARGE SCALE GENOMIC DNA]</scope>
    <source>
        <strain evidence="21 22">AF37-12</strain>
    </source>
</reference>